<evidence type="ECO:0000259" key="1">
    <source>
        <dbReference type="Pfam" id="PF03050"/>
    </source>
</evidence>
<dbReference type="Pfam" id="PF13817">
    <property type="entry name" value="DDE_Tnp_IS66_C"/>
    <property type="match status" value="1"/>
</dbReference>
<gene>
    <name evidence="3" type="ORF">FKY71_15895</name>
</gene>
<sequence>KTFFTKVKEELEYIPAQLSVLEYWQEKAVFEHDDGDESLVAAARAVHPLGKCIATPSLLAHIITSKYADGLPLYRQQQMFNRLGHELSRTSMAQWIVRLEPVLRPLINLMREAQNTSDYLQADETRLQVLKEDGKSAQSDKWIWVTRGGPPGQPTVLFEYDPSRAGSVPVRLLDDFQGILQADGYSGYGKVCRDNDITRIGCWDHARRKFVEASKAASSNNKSKGKGQRQTAKADVALGHIRKLYAIERRIKDLGDDERYRIRQAQSLPQLQAFKAWLDDNADKVVKGSLTRKAMDYTLNQWDTLIGYCQRGDLQISNALAENAIRPFALGRRAWLFADTTRGANASASCYSLVETAKANNLEPSAYVHHVLAHIGEADTVEKLEALLPWNTGLEPAPKKN</sequence>
<evidence type="ECO:0000313" key="4">
    <source>
        <dbReference type="Proteomes" id="UP000315400"/>
    </source>
</evidence>
<proteinExistence type="predicted"/>
<evidence type="ECO:0000259" key="2">
    <source>
        <dbReference type="Pfam" id="PF13817"/>
    </source>
</evidence>
<dbReference type="Pfam" id="PF03050">
    <property type="entry name" value="DDE_Tnp_IS66"/>
    <property type="match status" value="1"/>
</dbReference>
<evidence type="ECO:0000313" key="3">
    <source>
        <dbReference type="EMBL" id="TQE97793.1"/>
    </source>
</evidence>
<organism evidence="3 4">
    <name type="scientific">Spiribacter salinus</name>
    <dbReference type="NCBI Taxonomy" id="1335746"/>
    <lineage>
        <taxon>Bacteria</taxon>
        <taxon>Pseudomonadati</taxon>
        <taxon>Pseudomonadota</taxon>
        <taxon>Gammaproteobacteria</taxon>
        <taxon>Chromatiales</taxon>
        <taxon>Ectothiorhodospiraceae</taxon>
        <taxon>Spiribacter</taxon>
    </lineage>
</organism>
<dbReference type="PANTHER" id="PTHR33678">
    <property type="entry name" value="BLL1576 PROTEIN"/>
    <property type="match status" value="1"/>
</dbReference>
<dbReference type="InterPro" id="IPR004291">
    <property type="entry name" value="Transposase_IS66_central"/>
</dbReference>
<dbReference type="PANTHER" id="PTHR33678:SF1">
    <property type="entry name" value="BLL1576 PROTEIN"/>
    <property type="match status" value="1"/>
</dbReference>
<dbReference type="NCBIfam" id="NF033517">
    <property type="entry name" value="transpos_IS66"/>
    <property type="match status" value="1"/>
</dbReference>
<protein>
    <submittedName>
        <fullName evidence="3">IS66 family transposase</fullName>
    </submittedName>
</protein>
<name>A0A540VNQ3_9GAMM</name>
<dbReference type="InterPro" id="IPR039552">
    <property type="entry name" value="IS66_C"/>
</dbReference>
<dbReference type="Proteomes" id="UP000315400">
    <property type="component" value="Unassembled WGS sequence"/>
</dbReference>
<feature type="domain" description="Transposase IS66 C-terminal" evidence="2">
    <location>
        <begin position="352"/>
        <end position="390"/>
    </location>
</feature>
<dbReference type="AlphaFoldDB" id="A0A540VNQ3"/>
<feature type="non-terminal residue" evidence="3">
    <location>
        <position position="1"/>
    </location>
</feature>
<feature type="domain" description="Transposase IS66 central" evidence="1">
    <location>
        <begin position="51"/>
        <end position="345"/>
    </location>
</feature>
<dbReference type="EMBL" id="VIFK01000297">
    <property type="protein sequence ID" value="TQE97793.1"/>
    <property type="molecule type" value="Genomic_DNA"/>
</dbReference>
<dbReference type="InterPro" id="IPR052344">
    <property type="entry name" value="Transposase-related"/>
</dbReference>
<comment type="caution">
    <text evidence="3">The sequence shown here is derived from an EMBL/GenBank/DDBJ whole genome shotgun (WGS) entry which is preliminary data.</text>
</comment>
<reference evidence="3 4" key="1">
    <citation type="submission" date="2019-06" db="EMBL/GenBank/DDBJ databases">
        <title>Metagenome assembled Genome of Spiribacter salinus SL48-SHIP from the microbial mat of Salt Lake 48 (Novosibirsk region, Russia).</title>
        <authorList>
            <person name="Shipova A."/>
            <person name="Rozanov A.S."/>
            <person name="Bryanskaya A.V."/>
            <person name="Peltek S.E."/>
        </authorList>
    </citation>
    <scope>NUCLEOTIDE SEQUENCE [LARGE SCALE GENOMIC DNA]</scope>
    <source>
        <strain evidence="3">SL48-SHIP-2</strain>
    </source>
</reference>
<accession>A0A540VNQ3</accession>